<organism evidence="2 3">
    <name type="scientific">Helianthus annuus</name>
    <name type="common">Common sunflower</name>
    <dbReference type="NCBI Taxonomy" id="4232"/>
    <lineage>
        <taxon>Eukaryota</taxon>
        <taxon>Viridiplantae</taxon>
        <taxon>Streptophyta</taxon>
        <taxon>Embryophyta</taxon>
        <taxon>Tracheophyta</taxon>
        <taxon>Spermatophyta</taxon>
        <taxon>Magnoliopsida</taxon>
        <taxon>eudicotyledons</taxon>
        <taxon>Gunneridae</taxon>
        <taxon>Pentapetalae</taxon>
        <taxon>asterids</taxon>
        <taxon>campanulids</taxon>
        <taxon>Asterales</taxon>
        <taxon>Asteraceae</taxon>
        <taxon>Asteroideae</taxon>
        <taxon>Heliantheae alliance</taxon>
        <taxon>Heliantheae</taxon>
        <taxon>Helianthus</taxon>
    </lineage>
</organism>
<sequence>MFLGPFMGIYYVILVLYLNGLIKIQECACVDGKHKEGSRHGDAQTLAVS</sequence>
<protein>
    <submittedName>
        <fullName evidence="2">Uncharacterized protein</fullName>
    </submittedName>
</protein>
<reference evidence="2" key="2">
    <citation type="submission" date="2020-06" db="EMBL/GenBank/DDBJ databases">
        <title>Helianthus annuus Genome sequencing and assembly Release 2.</title>
        <authorList>
            <person name="Gouzy J."/>
            <person name="Langlade N."/>
            <person name="Munos S."/>
        </authorList>
    </citation>
    <scope>NUCLEOTIDE SEQUENCE</scope>
    <source>
        <tissue evidence="2">Leaves</tissue>
    </source>
</reference>
<comment type="caution">
    <text evidence="2">The sequence shown here is derived from an EMBL/GenBank/DDBJ whole genome shotgun (WGS) entry which is preliminary data.</text>
</comment>
<evidence type="ECO:0000256" key="1">
    <source>
        <dbReference type="SAM" id="Phobius"/>
    </source>
</evidence>
<dbReference type="EMBL" id="MNCJ02000322">
    <property type="protein sequence ID" value="KAF5797730.1"/>
    <property type="molecule type" value="Genomic_DNA"/>
</dbReference>
<gene>
    <name evidence="2" type="ORF">HanXRQr2_Chr07g0284141</name>
</gene>
<evidence type="ECO:0000313" key="3">
    <source>
        <dbReference type="Proteomes" id="UP000215914"/>
    </source>
</evidence>
<feature type="transmembrane region" description="Helical" evidence="1">
    <location>
        <begin position="6"/>
        <end position="24"/>
    </location>
</feature>
<evidence type="ECO:0000313" key="2">
    <source>
        <dbReference type="EMBL" id="KAF5797730.1"/>
    </source>
</evidence>
<reference evidence="2" key="1">
    <citation type="journal article" date="2017" name="Nature">
        <title>The sunflower genome provides insights into oil metabolism, flowering and Asterid evolution.</title>
        <authorList>
            <person name="Badouin H."/>
            <person name="Gouzy J."/>
            <person name="Grassa C.J."/>
            <person name="Murat F."/>
            <person name="Staton S.E."/>
            <person name="Cottret L."/>
            <person name="Lelandais-Briere C."/>
            <person name="Owens G.L."/>
            <person name="Carrere S."/>
            <person name="Mayjonade B."/>
            <person name="Legrand L."/>
            <person name="Gill N."/>
            <person name="Kane N.C."/>
            <person name="Bowers J.E."/>
            <person name="Hubner S."/>
            <person name="Bellec A."/>
            <person name="Berard A."/>
            <person name="Berges H."/>
            <person name="Blanchet N."/>
            <person name="Boniface M.C."/>
            <person name="Brunel D."/>
            <person name="Catrice O."/>
            <person name="Chaidir N."/>
            <person name="Claudel C."/>
            <person name="Donnadieu C."/>
            <person name="Faraut T."/>
            <person name="Fievet G."/>
            <person name="Helmstetter N."/>
            <person name="King M."/>
            <person name="Knapp S.J."/>
            <person name="Lai Z."/>
            <person name="Le Paslier M.C."/>
            <person name="Lippi Y."/>
            <person name="Lorenzon L."/>
            <person name="Mandel J.R."/>
            <person name="Marage G."/>
            <person name="Marchand G."/>
            <person name="Marquand E."/>
            <person name="Bret-Mestries E."/>
            <person name="Morien E."/>
            <person name="Nambeesan S."/>
            <person name="Nguyen T."/>
            <person name="Pegot-Espagnet P."/>
            <person name="Pouilly N."/>
            <person name="Raftis F."/>
            <person name="Sallet E."/>
            <person name="Schiex T."/>
            <person name="Thomas J."/>
            <person name="Vandecasteele C."/>
            <person name="Vares D."/>
            <person name="Vear F."/>
            <person name="Vautrin S."/>
            <person name="Crespi M."/>
            <person name="Mangin B."/>
            <person name="Burke J.M."/>
            <person name="Salse J."/>
            <person name="Munos S."/>
            <person name="Vincourt P."/>
            <person name="Rieseberg L.H."/>
            <person name="Langlade N.B."/>
        </authorList>
    </citation>
    <scope>NUCLEOTIDE SEQUENCE</scope>
    <source>
        <tissue evidence="2">Leaves</tissue>
    </source>
</reference>
<keyword evidence="1" id="KW-0472">Membrane</keyword>
<dbReference type="AlphaFoldDB" id="A0A9K3IJI5"/>
<keyword evidence="3" id="KW-1185">Reference proteome</keyword>
<name>A0A9K3IJI5_HELAN</name>
<keyword evidence="1" id="KW-0812">Transmembrane</keyword>
<keyword evidence="1" id="KW-1133">Transmembrane helix</keyword>
<dbReference type="Gramene" id="mRNA:HanXRQr2_Chr07g0284141">
    <property type="protein sequence ID" value="CDS:HanXRQr2_Chr07g0284141.1"/>
    <property type="gene ID" value="HanXRQr2_Chr07g0284141"/>
</dbReference>
<proteinExistence type="predicted"/>
<dbReference type="Proteomes" id="UP000215914">
    <property type="component" value="Unassembled WGS sequence"/>
</dbReference>
<accession>A0A9K3IJI5</accession>